<dbReference type="Pfam" id="PF08666">
    <property type="entry name" value="SAF"/>
    <property type="match status" value="1"/>
</dbReference>
<protein>
    <submittedName>
        <fullName evidence="2">SAF domain protein</fullName>
    </submittedName>
</protein>
<dbReference type="Gene3D" id="3.90.1210.10">
    <property type="entry name" value="Antifreeze-like/N-acetylneuraminic acid synthase C-terminal domain"/>
    <property type="match status" value="1"/>
</dbReference>
<evidence type="ECO:0000313" key="3">
    <source>
        <dbReference type="Proteomes" id="UP000238415"/>
    </source>
</evidence>
<dbReference type="RefSeq" id="WP_106005544.1">
    <property type="nucleotide sequence ID" value="NZ_CP136419.1"/>
</dbReference>
<accession>A0A2T0AR04</accession>
<name>A0A2T0AR04_9FIRM</name>
<dbReference type="InterPro" id="IPR017592">
    <property type="entry name" value="Pilus_assmbl_Flp-typ_CpaB"/>
</dbReference>
<dbReference type="NCBIfam" id="TIGR03177">
    <property type="entry name" value="pilus_cpaB"/>
    <property type="match status" value="1"/>
</dbReference>
<evidence type="ECO:0000313" key="2">
    <source>
        <dbReference type="EMBL" id="PRR71955.1"/>
    </source>
</evidence>
<dbReference type="CDD" id="cd11614">
    <property type="entry name" value="SAF_CpaB_FlgA_like"/>
    <property type="match status" value="1"/>
</dbReference>
<proteinExistence type="predicted"/>
<reference evidence="2 3" key="1">
    <citation type="submission" date="2018-03" db="EMBL/GenBank/DDBJ databases">
        <title>Genome sequence of Moorella humiferrea DSM 23265.</title>
        <authorList>
            <person name="Poehlein A."/>
            <person name="Daniel R."/>
        </authorList>
    </citation>
    <scope>NUCLEOTIDE SEQUENCE [LARGE SCALE GENOMIC DNA]</scope>
    <source>
        <strain evidence="2 3">DSM 23265</strain>
    </source>
</reference>
<gene>
    <name evidence="2" type="ORF">MOHU_15870</name>
</gene>
<feature type="domain" description="SAF" evidence="1">
    <location>
        <begin position="38"/>
        <end position="102"/>
    </location>
</feature>
<dbReference type="OrthoDB" id="2037472at2"/>
<organism evidence="2 3">
    <name type="scientific">Neomoorella humiferrea</name>
    <dbReference type="NCBI Taxonomy" id="676965"/>
    <lineage>
        <taxon>Bacteria</taxon>
        <taxon>Bacillati</taxon>
        <taxon>Bacillota</taxon>
        <taxon>Clostridia</taxon>
        <taxon>Neomoorellales</taxon>
        <taxon>Neomoorellaceae</taxon>
        <taxon>Neomoorella</taxon>
    </lineage>
</organism>
<dbReference type="AlphaFoldDB" id="A0A2T0AR04"/>
<dbReference type="EMBL" id="PVXM01000031">
    <property type="protein sequence ID" value="PRR71955.1"/>
    <property type="molecule type" value="Genomic_DNA"/>
</dbReference>
<sequence>MKFVSKGTGSFFLLGAIMAAAVAGFFALQAVRMAAPTVPVLVAKTDLKVGERLTEDKIEVINLPPAAVPQDRVNADNFDKTVGYHLKTALAAGTPIRTSYIAELSPAGGTLAARLALTSQGNWRAIALPPEATKGLPVEVGDRVDIIGVTGEGPNVTTEVLADNVMVVEVPPPPKDDSEPGSAVVAVPLEKAPKVVLAITKGKVLAALRPVE</sequence>
<keyword evidence="3" id="KW-1185">Reference proteome</keyword>
<dbReference type="InterPro" id="IPR013974">
    <property type="entry name" value="SAF"/>
</dbReference>
<comment type="caution">
    <text evidence="2">The sequence shown here is derived from an EMBL/GenBank/DDBJ whole genome shotgun (WGS) entry which is preliminary data.</text>
</comment>
<dbReference type="Proteomes" id="UP000238415">
    <property type="component" value="Unassembled WGS sequence"/>
</dbReference>
<dbReference type="SMART" id="SM00858">
    <property type="entry name" value="SAF"/>
    <property type="match status" value="1"/>
</dbReference>
<evidence type="ECO:0000259" key="1">
    <source>
        <dbReference type="SMART" id="SM00858"/>
    </source>
</evidence>